<organism evidence="2 3">
    <name type="scientific">Anisodus tanguticus</name>
    <dbReference type="NCBI Taxonomy" id="243964"/>
    <lineage>
        <taxon>Eukaryota</taxon>
        <taxon>Viridiplantae</taxon>
        <taxon>Streptophyta</taxon>
        <taxon>Embryophyta</taxon>
        <taxon>Tracheophyta</taxon>
        <taxon>Spermatophyta</taxon>
        <taxon>Magnoliopsida</taxon>
        <taxon>eudicotyledons</taxon>
        <taxon>Gunneridae</taxon>
        <taxon>Pentapetalae</taxon>
        <taxon>asterids</taxon>
        <taxon>lamiids</taxon>
        <taxon>Solanales</taxon>
        <taxon>Solanaceae</taxon>
        <taxon>Solanoideae</taxon>
        <taxon>Hyoscyameae</taxon>
        <taxon>Anisodus</taxon>
    </lineage>
</organism>
<feature type="transmembrane region" description="Helical" evidence="1">
    <location>
        <begin position="100"/>
        <end position="119"/>
    </location>
</feature>
<keyword evidence="3" id="KW-1185">Reference proteome</keyword>
<reference evidence="2" key="1">
    <citation type="submission" date="2023-12" db="EMBL/GenBank/DDBJ databases">
        <title>Genome assembly of Anisodus tanguticus.</title>
        <authorList>
            <person name="Wang Y.-J."/>
        </authorList>
    </citation>
    <scope>NUCLEOTIDE SEQUENCE</scope>
    <source>
        <strain evidence="2">KB-2021</strain>
        <tissue evidence="2">Leaf</tissue>
    </source>
</reference>
<sequence length="120" mass="13383">MKWCAMCDRASLRAEETMKRKVGLAVVQSVVQLRDSAPRQREILIRATLTVLEMHVSCLVAISQMCRVETLLKKLTIRIILIESVSVCIGEIYGLGGRTFLVLNLAPIVCYPMFLSATLS</sequence>
<dbReference type="AlphaFoldDB" id="A0AAE1V859"/>
<evidence type="ECO:0000313" key="3">
    <source>
        <dbReference type="Proteomes" id="UP001291623"/>
    </source>
</evidence>
<proteinExistence type="predicted"/>
<protein>
    <submittedName>
        <fullName evidence="2">Uncharacterized protein</fullName>
    </submittedName>
</protein>
<name>A0AAE1V859_9SOLA</name>
<evidence type="ECO:0000313" key="2">
    <source>
        <dbReference type="EMBL" id="KAK4354026.1"/>
    </source>
</evidence>
<dbReference type="Proteomes" id="UP001291623">
    <property type="component" value="Unassembled WGS sequence"/>
</dbReference>
<keyword evidence="1" id="KW-1133">Transmembrane helix</keyword>
<gene>
    <name evidence="2" type="ORF">RND71_026220</name>
</gene>
<dbReference type="EMBL" id="JAVYJV010000014">
    <property type="protein sequence ID" value="KAK4354026.1"/>
    <property type="molecule type" value="Genomic_DNA"/>
</dbReference>
<keyword evidence="1" id="KW-0472">Membrane</keyword>
<accession>A0AAE1V859</accession>
<comment type="caution">
    <text evidence="2">The sequence shown here is derived from an EMBL/GenBank/DDBJ whole genome shotgun (WGS) entry which is preliminary data.</text>
</comment>
<keyword evidence="1" id="KW-0812">Transmembrane</keyword>
<evidence type="ECO:0000256" key="1">
    <source>
        <dbReference type="SAM" id="Phobius"/>
    </source>
</evidence>